<protein>
    <submittedName>
        <fullName evidence="1">Uncharacterized protein</fullName>
    </submittedName>
</protein>
<accession>A0A699K944</accession>
<sequence>MASDPRFSASMTPEQPDSINDAFITRNEFSARKKAVSLKYDSWKESDLINARGMRANVSKYLSLLHVKLETLIDLVRPNLWQSSIALQIDSKSIGRRFSGFIGCYLDLALMGQ</sequence>
<dbReference type="EMBL" id="BKCJ010486968">
    <property type="protein sequence ID" value="GFA78262.1"/>
    <property type="molecule type" value="Genomic_DNA"/>
</dbReference>
<proteinExistence type="predicted"/>
<evidence type="ECO:0000313" key="1">
    <source>
        <dbReference type="EMBL" id="GFA78262.1"/>
    </source>
</evidence>
<dbReference type="AlphaFoldDB" id="A0A699K944"/>
<gene>
    <name evidence="1" type="ORF">Tci_650234</name>
</gene>
<reference evidence="1" key="1">
    <citation type="journal article" date="2019" name="Sci. Rep.">
        <title>Draft genome of Tanacetum cinerariifolium, the natural source of mosquito coil.</title>
        <authorList>
            <person name="Yamashiro T."/>
            <person name="Shiraishi A."/>
            <person name="Satake H."/>
            <person name="Nakayama K."/>
        </authorList>
    </citation>
    <scope>NUCLEOTIDE SEQUENCE</scope>
</reference>
<comment type="caution">
    <text evidence="1">The sequence shown here is derived from an EMBL/GenBank/DDBJ whole genome shotgun (WGS) entry which is preliminary data.</text>
</comment>
<feature type="non-terminal residue" evidence="1">
    <location>
        <position position="1"/>
    </location>
</feature>
<name>A0A699K944_TANCI</name>
<organism evidence="1">
    <name type="scientific">Tanacetum cinerariifolium</name>
    <name type="common">Dalmatian daisy</name>
    <name type="synonym">Chrysanthemum cinerariifolium</name>
    <dbReference type="NCBI Taxonomy" id="118510"/>
    <lineage>
        <taxon>Eukaryota</taxon>
        <taxon>Viridiplantae</taxon>
        <taxon>Streptophyta</taxon>
        <taxon>Embryophyta</taxon>
        <taxon>Tracheophyta</taxon>
        <taxon>Spermatophyta</taxon>
        <taxon>Magnoliopsida</taxon>
        <taxon>eudicotyledons</taxon>
        <taxon>Gunneridae</taxon>
        <taxon>Pentapetalae</taxon>
        <taxon>asterids</taxon>
        <taxon>campanulids</taxon>
        <taxon>Asterales</taxon>
        <taxon>Asteraceae</taxon>
        <taxon>Asteroideae</taxon>
        <taxon>Anthemideae</taxon>
        <taxon>Anthemidinae</taxon>
        <taxon>Tanacetum</taxon>
    </lineage>
</organism>